<proteinExistence type="predicted"/>
<reference evidence="2 3" key="1">
    <citation type="submission" date="2015-01" db="EMBL/GenBank/DDBJ databases">
        <title>Genome Assembly of Bacillus badius MTCC 1458.</title>
        <authorList>
            <person name="Verma A."/>
            <person name="Khatri I."/>
            <person name="Mual P."/>
            <person name="Subramanian S."/>
            <person name="Krishnamurthi S."/>
        </authorList>
    </citation>
    <scope>NUCLEOTIDE SEQUENCE [LARGE SCALE GENOMIC DNA]</scope>
    <source>
        <strain evidence="2 3">MTCC 1458</strain>
    </source>
</reference>
<comment type="caution">
    <text evidence="2">The sequence shown here is derived from an EMBL/GenBank/DDBJ whole genome shotgun (WGS) entry which is preliminary data.</text>
</comment>
<evidence type="ECO:0000256" key="1">
    <source>
        <dbReference type="SAM" id="Phobius"/>
    </source>
</evidence>
<feature type="transmembrane region" description="Helical" evidence="1">
    <location>
        <begin position="6"/>
        <end position="24"/>
    </location>
</feature>
<sequence length="38" mass="4604">MDCDRHAIILKVHLYLYFSFLVLYRPKTAYMKKEGEIP</sequence>
<keyword evidence="1" id="KW-0812">Transmembrane</keyword>
<keyword evidence="1" id="KW-1133">Transmembrane helix</keyword>
<gene>
    <name evidence="2" type="ORF">SD77_4441</name>
</gene>
<evidence type="ECO:0000313" key="2">
    <source>
        <dbReference type="EMBL" id="KIL78761.1"/>
    </source>
</evidence>
<accession>A0ABR5AVI5</accession>
<organism evidence="2 3">
    <name type="scientific">Bacillus badius</name>
    <dbReference type="NCBI Taxonomy" id="1455"/>
    <lineage>
        <taxon>Bacteria</taxon>
        <taxon>Bacillati</taxon>
        <taxon>Bacillota</taxon>
        <taxon>Bacilli</taxon>
        <taxon>Bacillales</taxon>
        <taxon>Bacillaceae</taxon>
        <taxon>Pseudobacillus</taxon>
    </lineage>
</organism>
<keyword evidence="3" id="KW-1185">Reference proteome</keyword>
<dbReference type="Proteomes" id="UP000031982">
    <property type="component" value="Unassembled WGS sequence"/>
</dbReference>
<dbReference type="EMBL" id="JXLP01000009">
    <property type="protein sequence ID" value="KIL78761.1"/>
    <property type="molecule type" value="Genomic_DNA"/>
</dbReference>
<protein>
    <submittedName>
        <fullName evidence="2">Uncharacterized protein</fullName>
    </submittedName>
</protein>
<name>A0ABR5AVI5_BACBA</name>
<evidence type="ECO:0000313" key="3">
    <source>
        <dbReference type="Proteomes" id="UP000031982"/>
    </source>
</evidence>
<keyword evidence="1" id="KW-0472">Membrane</keyword>